<dbReference type="Gene3D" id="3.40.50.620">
    <property type="entry name" value="HUPs"/>
    <property type="match status" value="1"/>
</dbReference>
<dbReference type="Proteomes" id="UP000037822">
    <property type="component" value="Unassembled WGS sequence"/>
</dbReference>
<proteinExistence type="inferred from homology"/>
<dbReference type="InterPro" id="IPR020058">
    <property type="entry name" value="Glu/Gln-tRNA-synth_Ib_cat-dom"/>
</dbReference>
<keyword evidence="2" id="KW-0479">Metal-binding</keyword>
<keyword evidence="5 7" id="KW-0067">ATP-binding</keyword>
<organism evidence="10 11">
    <name type="scientific">Bosea vaviloviae</name>
    <dbReference type="NCBI Taxonomy" id="1526658"/>
    <lineage>
        <taxon>Bacteria</taxon>
        <taxon>Pseudomonadati</taxon>
        <taxon>Pseudomonadota</taxon>
        <taxon>Alphaproteobacteria</taxon>
        <taxon>Hyphomicrobiales</taxon>
        <taxon>Boseaceae</taxon>
        <taxon>Bosea</taxon>
    </lineage>
</organism>
<dbReference type="GO" id="GO:0005524">
    <property type="term" value="F:ATP binding"/>
    <property type="evidence" value="ECO:0007669"/>
    <property type="project" value="UniProtKB-KW"/>
</dbReference>
<evidence type="ECO:0000256" key="5">
    <source>
        <dbReference type="ARBA" id="ARBA00022840"/>
    </source>
</evidence>
<dbReference type="PATRIC" id="fig|1526658.3.peg.2382"/>
<dbReference type="InterPro" id="IPR001412">
    <property type="entry name" value="aa-tRNA-synth_I_CS"/>
</dbReference>
<comment type="similarity">
    <text evidence="7">Belongs to the class-I aminoacyl-tRNA synthetase family.</text>
</comment>
<dbReference type="PANTHER" id="PTHR43311">
    <property type="entry name" value="GLUTAMATE--TRNA LIGASE"/>
    <property type="match status" value="1"/>
</dbReference>
<dbReference type="AlphaFoldDB" id="A0A0N0M7T9"/>
<evidence type="ECO:0000256" key="8">
    <source>
        <dbReference type="SAM" id="MobiDB-lite"/>
    </source>
</evidence>
<keyword evidence="1 7" id="KW-0436">Ligase</keyword>
<evidence type="ECO:0000256" key="1">
    <source>
        <dbReference type="ARBA" id="ARBA00022598"/>
    </source>
</evidence>
<feature type="domain" description="Glutamyl/glutaminyl-tRNA synthetase class Ib catalytic" evidence="9">
    <location>
        <begin position="11"/>
        <end position="281"/>
    </location>
</feature>
<protein>
    <submittedName>
        <fullName evidence="10">Glutamyl-Q tRNA(Asp) ligase</fullName>
    </submittedName>
</protein>
<evidence type="ECO:0000313" key="10">
    <source>
        <dbReference type="EMBL" id="KPH75024.1"/>
    </source>
</evidence>
<dbReference type="InterPro" id="IPR000924">
    <property type="entry name" value="Glu/Gln-tRNA-synth"/>
</dbReference>
<accession>A0A0N0M7T9</accession>
<dbReference type="PRINTS" id="PR00987">
    <property type="entry name" value="TRNASYNTHGLU"/>
</dbReference>
<keyword evidence="3 7" id="KW-0547">Nucleotide-binding</keyword>
<evidence type="ECO:0000313" key="11">
    <source>
        <dbReference type="Proteomes" id="UP000037822"/>
    </source>
</evidence>
<comment type="caution">
    <text evidence="10">The sequence shown here is derived from an EMBL/GenBank/DDBJ whole genome shotgun (WGS) entry which is preliminary data.</text>
</comment>
<evidence type="ECO:0000256" key="2">
    <source>
        <dbReference type="ARBA" id="ARBA00022723"/>
    </source>
</evidence>
<dbReference type="InterPro" id="IPR014729">
    <property type="entry name" value="Rossmann-like_a/b/a_fold"/>
</dbReference>
<keyword evidence="4" id="KW-0862">Zinc</keyword>
<gene>
    <name evidence="10" type="ORF">AE618_24945</name>
</gene>
<dbReference type="SUPFAM" id="SSF52374">
    <property type="entry name" value="Nucleotidylyl transferase"/>
    <property type="match status" value="1"/>
</dbReference>
<sequence>MASSSAQPVFRFAPSPNGRLHLGHALSALTNERFAARMGGRLLLRIEDIDRERCTPALVQALLDDLAWLGVRFEPEVRRQSEHIAGYAAALALLQARDLVYPCFCSRQEVRAAVATQEATSGRPWHVDPDGAPLYPGTCRACDREVAAARIAAGEPHVLRLAMDRAIAEVGDVAFSVIDADGQAKTITAQPARWGDVVLARRDVPTSYHLAVVLDDALQGVTHVVRGRDLEAATDIHVVLQYLLGLPTPLYHFHELLTDGSGRKLAKSRGSESLADLRERGVTAAQIRQRLGFDGGGASADAEPAQPGRRGDQ</sequence>
<dbReference type="PANTHER" id="PTHR43311:SF1">
    <property type="entry name" value="GLUTAMYL-Q TRNA(ASP) SYNTHETASE"/>
    <property type="match status" value="1"/>
</dbReference>
<dbReference type="Pfam" id="PF00749">
    <property type="entry name" value="tRNA-synt_1c"/>
    <property type="match status" value="1"/>
</dbReference>
<evidence type="ECO:0000256" key="7">
    <source>
        <dbReference type="RuleBase" id="RU363037"/>
    </source>
</evidence>
<evidence type="ECO:0000259" key="9">
    <source>
        <dbReference type="Pfam" id="PF00749"/>
    </source>
</evidence>
<dbReference type="RefSeq" id="WP_054211767.1">
    <property type="nucleotide sequence ID" value="NZ_LGSZ01000080.1"/>
</dbReference>
<dbReference type="NCBIfam" id="NF004315">
    <property type="entry name" value="PRK05710.1-4"/>
    <property type="match status" value="1"/>
</dbReference>
<dbReference type="GO" id="GO:0005829">
    <property type="term" value="C:cytosol"/>
    <property type="evidence" value="ECO:0007669"/>
    <property type="project" value="TreeGrafter"/>
</dbReference>
<name>A0A0N0M7T9_9HYPH</name>
<dbReference type="PROSITE" id="PS00178">
    <property type="entry name" value="AA_TRNA_LIGASE_I"/>
    <property type="match status" value="1"/>
</dbReference>
<keyword evidence="7" id="KW-0648">Protein biosynthesis</keyword>
<dbReference type="OrthoDB" id="9807503at2"/>
<evidence type="ECO:0000256" key="3">
    <source>
        <dbReference type="ARBA" id="ARBA00022741"/>
    </source>
</evidence>
<dbReference type="GO" id="GO:0004818">
    <property type="term" value="F:glutamate-tRNA ligase activity"/>
    <property type="evidence" value="ECO:0007669"/>
    <property type="project" value="TreeGrafter"/>
</dbReference>
<dbReference type="EMBL" id="LGSZ01000080">
    <property type="protein sequence ID" value="KPH75024.1"/>
    <property type="molecule type" value="Genomic_DNA"/>
</dbReference>
<evidence type="ECO:0000256" key="4">
    <source>
        <dbReference type="ARBA" id="ARBA00022833"/>
    </source>
</evidence>
<evidence type="ECO:0000256" key="6">
    <source>
        <dbReference type="ARBA" id="ARBA00023146"/>
    </source>
</evidence>
<dbReference type="GO" id="GO:0006424">
    <property type="term" value="P:glutamyl-tRNA aminoacylation"/>
    <property type="evidence" value="ECO:0007669"/>
    <property type="project" value="TreeGrafter"/>
</dbReference>
<keyword evidence="11" id="KW-1185">Reference proteome</keyword>
<feature type="region of interest" description="Disordered" evidence="8">
    <location>
        <begin position="292"/>
        <end position="313"/>
    </location>
</feature>
<reference evidence="10 11" key="1">
    <citation type="submission" date="2015-07" db="EMBL/GenBank/DDBJ databases">
        <title>Whole genome sequencing of Bosea vaviloviae isolated from cave pool.</title>
        <authorList>
            <person name="Tan N.E.H."/>
            <person name="Lee Y.P."/>
            <person name="Gan H.M."/>
            <person name="Barton H."/>
            <person name="Savka M.A."/>
        </authorList>
    </citation>
    <scope>NUCLEOTIDE SEQUENCE [LARGE SCALE GENOMIC DNA]</scope>
    <source>
        <strain evidence="10 11">SD260</strain>
    </source>
</reference>
<keyword evidence="6 7" id="KW-0030">Aminoacyl-tRNA synthetase</keyword>
<dbReference type="InterPro" id="IPR049940">
    <property type="entry name" value="GluQ/Sye"/>
</dbReference>